<dbReference type="SUPFAM" id="SSF53474">
    <property type="entry name" value="alpha/beta-Hydrolases"/>
    <property type="match status" value="1"/>
</dbReference>
<comment type="caution">
    <text evidence="4">The sequence shown here is derived from an EMBL/GenBank/DDBJ whole genome shotgun (WGS) entry which is preliminary data.</text>
</comment>
<protein>
    <submittedName>
        <fullName evidence="4">Esterase, PHB depolymerase family protein</fullName>
    </submittedName>
</protein>
<reference evidence="4 5" key="1">
    <citation type="submission" date="2014-10" db="EMBL/GenBank/DDBJ databases">
        <authorList>
            <person name="Seo M.-J."/>
            <person name="Seok Y.J."/>
            <person name="Cha I.-T."/>
        </authorList>
    </citation>
    <scope>NUCLEOTIDE SEQUENCE [LARGE SCALE GENOMIC DNA]</scope>
    <source>
        <strain evidence="4 5">NEU</strain>
    </source>
</reference>
<dbReference type="Proteomes" id="UP000180246">
    <property type="component" value="Unassembled WGS sequence"/>
</dbReference>
<dbReference type="GO" id="GO:0016787">
    <property type="term" value="F:hydrolase activity"/>
    <property type="evidence" value="ECO:0007669"/>
    <property type="project" value="UniProtKB-KW"/>
</dbReference>
<proteinExistence type="predicted"/>
<evidence type="ECO:0000313" key="5">
    <source>
        <dbReference type="Proteomes" id="UP000180246"/>
    </source>
</evidence>
<feature type="region of interest" description="Disordered" evidence="3">
    <location>
        <begin position="58"/>
        <end position="101"/>
    </location>
</feature>
<dbReference type="EMBL" id="JRYB01000001">
    <property type="protein sequence ID" value="OIJ44514.1"/>
    <property type="molecule type" value="Genomic_DNA"/>
</dbReference>
<organism evidence="4 5">
    <name type="scientific">Massilia timonae</name>
    <dbReference type="NCBI Taxonomy" id="47229"/>
    <lineage>
        <taxon>Bacteria</taxon>
        <taxon>Pseudomonadati</taxon>
        <taxon>Pseudomonadota</taxon>
        <taxon>Betaproteobacteria</taxon>
        <taxon>Burkholderiales</taxon>
        <taxon>Oxalobacteraceae</taxon>
        <taxon>Telluria group</taxon>
        <taxon>Massilia</taxon>
    </lineage>
</organism>
<keyword evidence="1" id="KW-0732">Signal</keyword>
<dbReference type="Pfam" id="PF10503">
    <property type="entry name" value="Esterase_PHB"/>
    <property type="match status" value="1"/>
</dbReference>
<sequence length="370" mass="39495">MKNLDRFIGQMLESARLARAKDVSGATAVIQQALAQAGLATPEAHPSASAFTRQPEFVDLNPAPDWSRHTTGRSAPPRPAARQPASRKTAPGRFITGSHGGEAGSRRYKLYIPAKPAEGRRPLVVMLHGCTQNPDDFAVGTGMNALAEEFGFLVLYPEQDGRANRSHCWNWFEPGHQARDAGEPGILAGMTRQVVREYDAEPSQVFVAGMSAGGAMAAVLGAEYPELFAAIGVHSGLPAGSARDMITGLQAMKKPGRARSLREAVPVIVFHGDADHVVDPGNGEAVLKQFVGAHAGLRATPLHASETASTQGGRRATQRIWRDEEGRAMAEHWIVHGAGHTWAGGDAAGSHTDALGPCASREMLRFFLQR</sequence>
<dbReference type="NCBIfam" id="TIGR01840">
    <property type="entry name" value="esterase_phb"/>
    <property type="match status" value="1"/>
</dbReference>
<evidence type="ECO:0000256" key="3">
    <source>
        <dbReference type="SAM" id="MobiDB-lite"/>
    </source>
</evidence>
<evidence type="ECO:0000256" key="2">
    <source>
        <dbReference type="ARBA" id="ARBA00022801"/>
    </source>
</evidence>
<dbReference type="Gene3D" id="3.40.50.1820">
    <property type="entry name" value="alpha/beta hydrolase"/>
    <property type="match status" value="1"/>
</dbReference>
<dbReference type="RefSeq" id="WP_071361791.1">
    <property type="nucleotide sequence ID" value="NZ_JRYB01000001.1"/>
</dbReference>
<evidence type="ECO:0000256" key="1">
    <source>
        <dbReference type="ARBA" id="ARBA00022729"/>
    </source>
</evidence>
<accession>A0A1S2NIG4</accession>
<keyword evidence="2" id="KW-0378">Hydrolase</keyword>
<dbReference type="GO" id="GO:0005576">
    <property type="term" value="C:extracellular region"/>
    <property type="evidence" value="ECO:0007669"/>
    <property type="project" value="InterPro"/>
</dbReference>
<dbReference type="InterPro" id="IPR050955">
    <property type="entry name" value="Plant_Biomass_Hydrol_Est"/>
</dbReference>
<dbReference type="PANTHER" id="PTHR43037:SF1">
    <property type="entry name" value="BLL1128 PROTEIN"/>
    <property type="match status" value="1"/>
</dbReference>
<name>A0A1S2NIG4_9BURK</name>
<evidence type="ECO:0000313" key="4">
    <source>
        <dbReference type="EMBL" id="OIJ44514.1"/>
    </source>
</evidence>
<gene>
    <name evidence="4" type="ORF">LO55_2658</name>
</gene>
<dbReference type="PANTHER" id="PTHR43037">
    <property type="entry name" value="UNNAMED PRODUCT-RELATED"/>
    <property type="match status" value="1"/>
</dbReference>
<dbReference type="InterPro" id="IPR010126">
    <property type="entry name" value="Esterase_phb"/>
</dbReference>
<dbReference type="InterPro" id="IPR029058">
    <property type="entry name" value="AB_hydrolase_fold"/>
</dbReference>
<dbReference type="AlphaFoldDB" id="A0A1S2NIG4"/>